<dbReference type="RefSeq" id="WP_165888991.1">
    <property type="nucleotide sequence ID" value="NZ_CP015030.1"/>
</dbReference>
<dbReference type="EMBL" id="CP015030">
    <property type="protein sequence ID" value="QIM66790.1"/>
    <property type="molecule type" value="Genomic_DNA"/>
</dbReference>
<evidence type="ECO:0000313" key="2">
    <source>
        <dbReference type="Proteomes" id="UP000501366"/>
    </source>
</evidence>
<organism evidence="1 2">
    <name type="scientific">Mannheimia granulomatis</name>
    <dbReference type="NCBI Taxonomy" id="85402"/>
    <lineage>
        <taxon>Bacteria</taxon>
        <taxon>Pseudomonadati</taxon>
        <taxon>Pseudomonadota</taxon>
        <taxon>Gammaproteobacteria</taxon>
        <taxon>Pasteurellales</taxon>
        <taxon>Pasteurellaceae</taxon>
        <taxon>Mannheimia</taxon>
    </lineage>
</organism>
<reference evidence="1 2" key="1">
    <citation type="submission" date="2016-03" db="EMBL/GenBank/DDBJ databases">
        <authorList>
            <person name="Bojesen A.M."/>
            <person name="Planet P."/>
            <person name="Hansen M.J."/>
        </authorList>
    </citation>
    <scope>NUCLEOTIDE SEQUENCE [LARGE SCALE GENOMIC DNA]</scope>
    <source>
        <strain evidence="1 2">B 234/94</strain>
    </source>
</reference>
<protein>
    <recommendedName>
        <fullName evidence="3">Toxin-antitoxin system, antitoxin component</fullName>
    </recommendedName>
</protein>
<evidence type="ECO:0000313" key="1">
    <source>
        <dbReference type="EMBL" id="QIM66790.1"/>
    </source>
</evidence>
<proteinExistence type="predicted"/>
<sequence length="92" mass="10536">MKKTDNQIIDNENPEWTQADIDNALAFQQMPEQLQSLVLQSQAKKRGRPLSQSKKVSVTIRYSSNVIDAFKATGKGWQSRMNKVLEDYIAQH</sequence>
<dbReference type="InterPro" id="IPR025528">
    <property type="entry name" value="BrnA_antitoxin"/>
</dbReference>
<name>A0A6G8JHX3_9PAST</name>
<evidence type="ECO:0008006" key="3">
    <source>
        <dbReference type="Google" id="ProtNLM"/>
    </source>
</evidence>
<dbReference type="Proteomes" id="UP000501366">
    <property type="component" value="Chromosome"/>
</dbReference>
<dbReference type="Pfam" id="PF14384">
    <property type="entry name" value="BrnA_antitoxin"/>
    <property type="match status" value="1"/>
</dbReference>
<dbReference type="KEGG" id="mgra:A4G16_05105"/>
<gene>
    <name evidence="1" type="ORF">A4G16_05105</name>
</gene>
<dbReference type="AlphaFoldDB" id="A0A6G8JHX3"/>
<accession>A0A6G8JHX3</accession>